<feature type="active site" description="Nucleophile" evidence="10 11">
    <location>
        <position position="85"/>
    </location>
</feature>
<feature type="active site" evidence="10 11">
    <location>
        <position position="197"/>
    </location>
</feature>
<dbReference type="GO" id="GO:0005737">
    <property type="term" value="C:cytoplasm"/>
    <property type="evidence" value="ECO:0007669"/>
    <property type="project" value="UniProtKB-SubCell"/>
</dbReference>
<evidence type="ECO:0000256" key="4">
    <source>
        <dbReference type="ARBA" id="ARBA00022801"/>
    </source>
</evidence>
<dbReference type="Pfam" id="PF00117">
    <property type="entry name" value="GATase"/>
    <property type="match status" value="1"/>
</dbReference>
<dbReference type="Gene3D" id="3.40.50.880">
    <property type="match status" value="1"/>
</dbReference>
<proteinExistence type="inferred from homology"/>
<evidence type="ECO:0000256" key="11">
    <source>
        <dbReference type="PIRSR" id="PIRSR000495-1"/>
    </source>
</evidence>
<sequence>MSRVQLAIVDYGMGNLYSVRRAFEHAAEGRCELVVTADPQQVRDADRVVLPGVGAIGDCMVELTRLGLREAVIEAATSKPFLGICLGMQALLEHSEESGGVAGLGLVPGQVLHFPRGDLDGVGRVLKVPHMGWSRVYQANPHPLWAGIKDGSWFYFVHSYYAVSGDRHAVVGEAEHGRRFAAALARGSCFAVQFHPEKSQAVGLQLYRNFVTWDGSWS</sequence>
<dbReference type="PIRSF" id="PIRSF000495">
    <property type="entry name" value="Amidotransf_hisH"/>
    <property type="match status" value="1"/>
</dbReference>
<comment type="subunit">
    <text evidence="10">Heterodimer of HisH and HisF.</text>
</comment>
<dbReference type="PANTHER" id="PTHR42701">
    <property type="entry name" value="IMIDAZOLE GLYCEROL PHOSPHATE SYNTHASE SUBUNIT HISH"/>
    <property type="match status" value="1"/>
</dbReference>
<evidence type="ECO:0000256" key="2">
    <source>
        <dbReference type="ARBA" id="ARBA00022490"/>
    </source>
</evidence>
<dbReference type="EC" id="4.3.2.10" evidence="10"/>
<dbReference type="InterPro" id="IPR029062">
    <property type="entry name" value="Class_I_gatase-like"/>
</dbReference>
<dbReference type="KEGG" id="hhk:HH1059_00990"/>
<feature type="active site" evidence="10 11">
    <location>
        <position position="195"/>
    </location>
</feature>
<gene>
    <name evidence="10" type="primary">hisH</name>
    <name evidence="13" type="synonym">hisH1</name>
    <name evidence="13" type="ORF">HH1059_00990</name>
</gene>
<evidence type="ECO:0000256" key="5">
    <source>
        <dbReference type="ARBA" id="ARBA00022962"/>
    </source>
</evidence>
<dbReference type="NCBIfam" id="TIGR01855">
    <property type="entry name" value="IMP_synth_hisH"/>
    <property type="match status" value="1"/>
</dbReference>
<keyword evidence="4 10" id="KW-0378">Hydrolase</keyword>
<dbReference type="CDD" id="cd01748">
    <property type="entry name" value="GATase1_IGP_Synthase"/>
    <property type="match status" value="1"/>
</dbReference>
<dbReference type="SUPFAM" id="SSF52317">
    <property type="entry name" value="Class I glutamine amidotransferase-like"/>
    <property type="match status" value="1"/>
</dbReference>
<dbReference type="HAMAP" id="MF_00278">
    <property type="entry name" value="HisH"/>
    <property type="match status" value="1"/>
</dbReference>
<evidence type="ECO:0000256" key="8">
    <source>
        <dbReference type="ARBA" id="ARBA00047838"/>
    </source>
</evidence>
<keyword evidence="3 10" id="KW-0028">Amino-acid biosynthesis</keyword>
<keyword evidence="7 10" id="KW-0456">Lyase</keyword>
<evidence type="ECO:0000313" key="13">
    <source>
        <dbReference type="EMBL" id="BAU56770.1"/>
    </source>
</evidence>
<dbReference type="GO" id="GO:0016829">
    <property type="term" value="F:lyase activity"/>
    <property type="evidence" value="ECO:0007669"/>
    <property type="project" value="UniProtKB-KW"/>
</dbReference>
<dbReference type="Proteomes" id="UP000218890">
    <property type="component" value="Chromosome"/>
</dbReference>
<evidence type="ECO:0000256" key="6">
    <source>
        <dbReference type="ARBA" id="ARBA00023102"/>
    </source>
</evidence>
<keyword evidence="2 10" id="KW-0963">Cytoplasm</keyword>
<keyword evidence="6 10" id="KW-0368">Histidine biosynthesis</keyword>
<dbReference type="PANTHER" id="PTHR42701:SF2">
    <property type="entry name" value="IMIDAZOLE GLYCEROL PHOSPHATE SYNTHASE SUBUNIT HISH 1"/>
    <property type="match status" value="1"/>
</dbReference>
<evidence type="ECO:0000256" key="10">
    <source>
        <dbReference type="HAMAP-Rule" id="MF_00278"/>
    </source>
</evidence>
<keyword evidence="5 10" id="KW-0315">Glutamine amidotransferase</keyword>
<organism evidence="13 14">
    <name type="scientific">Halorhodospira halochloris</name>
    <name type="common">Ectothiorhodospira halochloris</name>
    <dbReference type="NCBI Taxonomy" id="1052"/>
    <lineage>
        <taxon>Bacteria</taxon>
        <taxon>Pseudomonadati</taxon>
        <taxon>Pseudomonadota</taxon>
        <taxon>Gammaproteobacteria</taxon>
        <taxon>Chromatiales</taxon>
        <taxon>Ectothiorhodospiraceae</taxon>
        <taxon>Halorhodospira</taxon>
    </lineage>
</organism>
<dbReference type="GO" id="GO:0000105">
    <property type="term" value="P:L-histidine biosynthetic process"/>
    <property type="evidence" value="ECO:0007669"/>
    <property type="project" value="UniProtKB-UniRule"/>
</dbReference>
<dbReference type="PROSITE" id="PS51273">
    <property type="entry name" value="GATASE_TYPE_1"/>
    <property type="match status" value="1"/>
</dbReference>
<accession>A0A110B4I0</accession>
<comment type="catalytic activity">
    <reaction evidence="9 10">
        <text>L-glutamine + H2O = L-glutamate + NH4(+)</text>
        <dbReference type="Rhea" id="RHEA:15889"/>
        <dbReference type="ChEBI" id="CHEBI:15377"/>
        <dbReference type="ChEBI" id="CHEBI:28938"/>
        <dbReference type="ChEBI" id="CHEBI:29985"/>
        <dbReference type="ChEBI" id="CHEBI:58359"/>
        <dbReference type="EC" id="3.5.1.2"/>
    </reaction>
</comment>
<dbReference type="EC" id="3.5.1.2" evidence="10"/>
<evidence type="ECO:0000256" key="1">
    <source>
        <dbReference type="ARBA" id="ARBA00005091"/>
    </source>
</evidence>
<evidence type="ECO:0000259" key="12">
    <source>
        <dbReference type="Pfam" id="PF00117"/>
    </source>
</evidence>
<name>A0A110B4I0_HALHR</name>
<comment type="pathway">
    <text evidence="1 10">Amino-acid biosynthesis; L-histidine biosynthesis; L-histidine from 5-phospho-alpha-D-ribose 1-diphosphate: step 5/9.</text>
</comment>
<comment type="catalytic activity">
    <reaction evidence="8 10">
        <text>5-[(5-phospho-1-deoxy-D-ribulos-1-ylimino)methylamino]-1-(5-phospho-beta-D-ribosyl)imidazole-4-carboxamide + L-glutamine = D-erythro-1-(imidazol-4-yl)glycerol 3-phosphate + 5-amino-1-(5-phospho-beta-D-ribosyl)imidazole-4-carboxamide + L-glutamate + H(+)</text>
        <dbReference type="Rhea" id="RHEA:24793"/>
        <dbReference type="ChEBI" id="CHEBI:15378"/>
        <dbReference type="ChEBI" id="CHEBI:29985"/>
        <dbReference type="ChEBI" id="CHEBI:58278"/>
        <dbReference type="ChEBI" id="CHEBI:58359"/>
        <dbReference type="ChEBI" id="CHEBI:58475"/>
        <dbReference type="ChEBI" id="CHEBI:58525"/>
        <dbReference type="EC" id="4.3.2.10"/>
    </reaction>
</comment>
<comment type="subcellular location">
    <subcellularLocation>
        <location evidence="10">Cytoplasm</location>
    </subcellularLocation>
</comment>
<comment type="function">
    <text evidence="10">IGPS catalyzes the conversion of PRFAR and glutamine to IGP, AICAR and glutamate. The HisH subunit catalyzes the hydrolysis of glutamine to glutamate and ammonia as part of the synthesis of IGP and AICAR. The resulting ammonia molecule is channeled to the active site of HisF.</text>
</comment>
<dbReference type="GO" id="GO:0004359">
    <property type="term" value="F:glutaminase activity"/>
    <property type="evidence" value="ECO:0007669"/>
    <property type="project" value="UniProtKB-EC"/>
</dbReference>
<dbReference type="AlphaFoldDB" id="A0A110B4I0"/>
<evidence type="ECO:0000256" key="9">
    <source>
        <dbReference type="ARBA" id="ARBA00049534"/>
    </source>
</evidence>
<dbReference type="InterPro" id="IPR017926">
    <property type="entry name" value="GATASE"/>
</dbReference>
<dbReference type="RefSeq" id="WP_096407061.1">
    <property type="nucleotide sequence ID" value="NZ_AP017372.2"/>
</dbReference>
<dbReference type="OrthoDB" id="9807137at2"/>
<feature type="domain" description="Glutamine amidotransferase" evidence="12">
    <location>
        <begin position="8"/>
        <end position="210"/>
    </location>
</feature>
<evidence type="ECO:0000313" key="14">
    <source>
        <dbReference type="Proteomes" id="UP000218890"/>
    </source>
</evidence>
<dbReference type="UniPathway" id="UPA00031">
    <property type="reaction ID" value="UER00010"/>
</dbReference>
<dbReference type="GO" id="GO:0000107">
    <property type="term" value="F:imidazoleglycerol-phosphate synthase activity"/>
    <property type="evidence" value="ECO:0007669"/>
    <property type="project" value="UniProtKB-UniRule"/>
</dbReference>
<dbReference type="InterPro" id="IPR010139">
    <property type="entry name" value="Imidazole-glycPsynth_HisH"/>
</dbReference>
<protein>
    <recommendedName>
        <fullName evidence="10">Imidazole glycerol phosphate synthase subunit HisH</fullName>
        <ecNumber evidence="10">4.3.2.10</ecNumber>
    </recommendedName>
    <alternativeName>
        <fullName evidence="10">IGP synthase glutaminase subunit</fullName>
        <ecNumber evidence="10">3.5.1.2</ecNumber>
    </alternativeName>
    <alternativeName>
        <fullName evidence="10">IGP synthase subunit HisH</fullName>
    </alternativeName>
    <alternativeName>
        <fullName evidence="10">ImGP synthase subunit HisH</fullName>
        <shortName evidence="10">IGPS subunit HisH</shortName>
    </alternativeName>
</protein>
<reference evidence="13" key="1">
    <citation type="submission" date="2016-02" db="EMBL/GenBank/DDBJ databases">
        <title>Halorhodospira halochloris DSM-1059 complete genome, version 2.</title>
        <authorList>
            <person name="Tsukatani Y."/>
        </authorList>
    </citation>
    <scope>NUCLEOTIDE SEQUENCE</scope>
    <source>
        <strain evidence="13">DSM 1059</strain>
    </source>
</reference>
<evidence type="ECO:0000256" key="3">
    <source>
        <dbReference type="ARBA" id="ARBA00022605"/>
    </source>
</evidence>
<keyword evidence="14" id="KW-1185">Reference proteome</keyword>
<evidence type="ECO:0000256" key="7">
    <source>
        <dbReference type="ARBA" id="ARBA00023239"/>
    </source>
</evidence>
<dbReference type="EMBL" id="AP017372">
    <property type="protein sequence ID" value="BAU56770.1"/>
    <property type="molecule type" value="Genomic_DNA"/>
</dbReference>